<dbReference type="AlphaFoldDB" id="A0A4U5P0S3"/>
<evidence type="ECO:0000313" key="3">
    <source>
        <dbReference type="EMBL" id="TKR89559.1"/>
    </source>
</evidence>
<reference evidence="3 4" key="1">
    <citation type="journal article" date="2015" name="Genome Biol.">
        <title>Comparative genomics of Steinernema reveals deeply conserved gene regulatory networks.</title>
        <authorList>
            <person name="Dillman A.R."/>
            <person name="Macchietto M."/>
            <person name="Porter C.F."/>
            <person name="Rogers A."/>
            <person name="Williams B."/>
            <person name="Antoshechkin I."/>
            <person name="Lee M.M."/>
            <person name="Goodwin Z."/>
            <person name="Lu X."/>
            <person name="Lewis E.E."/>
            <person name="Goodrich-Blair H."/>
            <person name="Stock S.P."/>
            <person name="Adams B.J."/>
            <person name="Sternberg P.W."/>
            <person name="Mortazavi A."/>
        </authorList>
    </citation>
    <scope>NUCLEOTIDE SEQUENCE [LARGE SCALE GENOMIC DNA]</scope>
    <source>
        <strain evidence="3 4">ALL</strain>
    </source>
</reference>
<feature type="compositionally biased region" description="Polar residues" evidence="1">
    <location>
        <begin position="85"/>
        <end position="100"/>
    </location>
</feature>
<dbReference type="EMBL" id="AZBU02000003">
    <property type="protein sequence ID" value="TKR89559.1"/>
    <property type="molecule type" value="Genomic_DNA"/>
</dbReference>
<evidence type="ECO:0000256" key="2">
    <source>
        <dbReference type="SAM" id="Phobius"/>
    </source>
</evidence>
<proteinExistence type="predicted"/>
<keyword evidence="4" id="KW-1185">Reference proteome</keyword>
<evidence type="ECO:0000313" key="4">
    <source>
        <dbReference type="Proteomes" id="UP000298663"/>
    </source>
</evidence>
<feature type="transmembrane region" description="Helical" evidence="2">
    <location>
        <begin position="790"/>
        <end position="815"/>
    </location>
</feature>
<dbReference type="OrthoDB" id="5839227at2759"/>
<comment type="caution">
    <text evidence="3">The sequence shown here is derived from an EMBL/GenBank/DDBJ whole genome shotgun (WGS) entry which is preliminary data.</text>
</comment>
<feature type="region of interest" description="Disordered" evidence="1">
    <location>
        <begin position="22"/>
        <end position="42"/>
    </location>
</feature>
<organism evidence="3 4">
    <name type="scientific">Steinernema carpocapsae</name>
    <name type="common">Entomopathogenic nematode</name>
    <dbReference type="NCBI Taxonomy" id="34508"/>
    <lineage>
        <taxon>Eukaryota</taxon>
        <taxon>Metazoa</taxon>
        <taxon>Ecdysozoa</taxon>
        <taxon>Nematoda</taxon>
        <taxon>Chromadorea</taxon>
        <taxon>Rhabditida</taxon>
        <taxon>Tylenchina</taxon>
        <taxon>Panagrolaimomorpha</taxon>
        <taxon>Strongyloidoidea</taxon>
        <taxon>Steinernematidae</taxon>
        <taxon>Steinernema</taxon>
    </lineage>
</organism>
<dbReference type="Proteomes" id="UP000298663">
    <property type="component" value="Unassembled WGS sequence"/>
</dbReference>
<keyword evidence="2" id="KW-0812">Transmembrane</keyword>
<evidence type="ECO:0000256" key="1">
    <source>
        <dbReference type="SAM" id="MobiDB-lite"/>
    </source>
</evidence>
<name>A0A4U5P0S3_STECR</name>
<gene>
    <name evidence="3" type="ORF">L596_013642</name>
</gene>
<keyword evidence="2" id="KW-1133">Transmembrane helix</keyword>
<keyword evidence="2" id="KW-0472">Membrane</keyword>
<accession>A0A4U5P0S3</accession>
<feature type="region of interest" description="Disordered" evidence="1">
    <location>
        <begin position="74"/>
        <end position="102"/>
    </location>
</feature>
<sequence>MNPESTQRSVVETVVTKKKNVVADDPRTAKNPRISPAIPYPKISNYQDSKTLAPDITQRSVVEALPAEKTYVHGTGSAAKLPKSSLPSESTQKAAANVASSVRDPQGSIGPISVDRLVNASASPLNFLEKSDILKMLRNVQIPATNRNAFFYCYNFIKGDGSFVASVVRARRLETTKWDDKGELDPRREGGYYLALYEDQYAHGDFTSAAPTTTQIQFEYLAGEWILHEDYRRTSVDHFYTRTMRKFACVSQLPHDFVDEVSREELWDHATIADILGGDAEFKEDFSYAKSGGARLSMRSARGGRQADESVASLMRDRIQAHSMVKIHLSQQGKEIFEFAKGKIRFLEKEARTKKPEFMKKLQDYFNSERRRLTVLPAFVPEDEKAQKKIYAQFPKDRIEADQPLDMKEFVASDFINCLLDFPRWMEFHYTFLLARKELKLVWRLGEIAVVEEGKRRRLRVKNSAYEKGAQPVRVLNSALIEDGSKIQITHFEPSPRPPSVDSESGLSTVMSMSTATTAPRSWEYHPWDMQPGRDEMVFRLDEDSLHNPKHVHSGAIKGMSERAIAECNYRIELIKKEFEELSVVKSLDALYEDQVLERYLREDPKKTKKPSGEVQGQNQEKINGKNKIFEAIFGREKHKKNLEPLGHCRWLQKCEKRLSEILVVEKPSEKDLLDLQVLLFVKERYEMVLREYDRQLKINVDLRQAKEDDSECFGVADQYRVDYNPTWRALVDQKVVSRKVTTALSLLLTNDQWLIDSDSSNLMLGKRCDRHRESLHFLRNGLTKRQNRILFIVFVVFLGVLFVVFLSLLGFLGWHLSPTAHP</sequence>
<reference evidence="3 4" key="2">
    <citation type="journal article" date="2019" name="G3 (Bethesda)">
        <title>Hybrid Assembly of the Genome of the Entomopathogenic Nematode Steinernema carpocapsae Identifies the X-Chromosome.</title>
        <authorList>
            <person name="Serra L."/>
            <person name="Macchietto M."/>
            <person name="Macias-Munoz A."/>
            <person name="McGill C.J."/>
            <person name="Rodriguez I.M."/>
            <person name="Rodriguez B."/>
            <person name="Murad R."/>
            <person name="Mortazavi A."/>
        </authorList>
    </citation>
    <scope>NUCLEOTIDE SEQUENCE [LARGE SCALE GENOMIC DNA]</scope>
    <source>
        <strain evidence="3 4">ALL</strain>
    </source>
</reference>
<protein>
    <submittedName>
        <fullName evidence="3">Uncharacterized protein</fullName>
    </submittedName>
</protein>